<organism evidence="5 6">
    <name type="scientific">Flavobacterium xueshanense</name>
    <dbReference type="NCBI Taxonomy" id="935223"/>
    <lineage>
        <taxon>Bacteria</taxon>
        <taxon>Pseudomonadati</taxon>
        <taxon>Bacteroidota</taxon>
        <taxon>Flavobacteriia</taxon>
        <taxon>Flavobacteriales</taxon>
        <taxon>Flavobacteriaceae</taxon>
        <taxon>Flavobacterium</taxon>
    </lineage>
</organism>
<dbReference type="GO" id="GO:0004553">
    <property type="term" value="F:hydrolase activity, hydrolyzing O-glycosyl compounds"/>
    <property type="evidence" value="ECO:0007669"/>
    <property type="project" value="UniProtKB-ARBA"/>
</dbReference>
<dbReference type="Pfam" id="PF13385">
    <property type="entry name" value="Laminin_G_3"/>
    <property type="match status" value="1"/>
</dbReference>
<feature type="chain" id="PRO_5011658465" evidence="3">
    <location>
        <begin position="24"/>
        <end position="1657"/>
    </location>
</feature>
<dbReference type="InterPro" id="IPR058515">
    <property type="entry name" value="DUF8202"/>
</dbReference>
<accession>A0A1I2HXF0</accession>
<keyword evidence="6" id="KW-1185">Reference proteome</keyword>
<keyword evidence="2" id="KW-1015">Disulfide bond</keyword>
<dbReference type="Proteomes" id="UP000198596">
    <property type="component" value="Unassembled WGS sequence"/>
</dbReference>
<dbReference type="STRING" id="935223.SAMN04488131_11672"/>
<sequence length="1657" mass="181497">MEKNYLKKILLLLTLFSTCLLFSQNDSQEIHVYYGNGIEILNGSTVDFGSSIIVEFTIKNIPTTNGNPSLVLGNPEVRISGSDFMLLNRPGFNVKKDSPSTFKIRKLNTQCGSFTGSVVTIYSNAKNFPVFTFTLSYSNKPSISVLGGSPTQTVPNGQTVATSTNGTLFGTQTVGNFSTRNYIISNTGTCPLDLGALTCFGYNPLTGVQSTDFAIIVAPTPYPPTGAAASNIIQPGATSYFVIRFLPISPGTKYAIISIPSNDATKNPYTFVVSGEGYNPNVNGPGGGNPDFRLWLKANRGISVPLGVPENYANPIPVETWRDLGSTGKDASQSTLANRPYYYDNVSNNINYNPVVKFQNNATMNQFMYNTDNGYYTHETFVVVQPDVTIDGSILPMTIISGTSAAKPATLGDPYPLIAGEHTGIGFGNFTSRYADERLWFSQWQDNVGNHYSVAESAADYSIAGIVNTRNKTTTASNGVEMLFNTNLIGSATTNTTYANLGYTDTSITPNLFKGTPYNIGRNINSAVANGNLNGRVAEIISYASRVLDGNRPKIESYLAIKYGITLGVNGTSINYLDSAGNIIWNTATNAGYNYNIAGIGKDVASDLYQKQSKSSNDVNAVTIGLGVIATTNIANINEFKKDRDFLMWGSNNGTFAIAGSNTVTIASGITTTFNRINKKWKIVETKSDVDGDVGNVFVGIPETAFSGLPKAATEEYVLIVADNPNFADSDIIDVIPLKINKDVYGSPILDKQNSASYQTWYDFDGTKYFTFGVAQRKEVKELVNSTGSTTDKDFLVGEYALNLKSGTFTVGCWIRNDGASTAYRTIFGKGNELQIRLNAAHKVEASWDGVTQFTSVTAVADGKWHYVVAVYFYGAADLYIDGVKDNAVLNLQNPSPNFNRFSVGALYVDKNNIINPFLGEIDQINIWDMALTANQINYLMNQEMEKYTDGKVSGKVLPQSITKNELKAVDWSLLVAYYDFNAFYGTTVEGLTDDRNFLRIKYLNKNKQLLNTQTAPLPYETVADGEWNGTNSTMWKNGAIQTIPNAVSIVPGGLTVNGNIVKIKNNVTSVGNKTVLGLFVEGTDATTYKTLTANNNTKVQVSHYLKLDGLIDLKGRSQLVQTLNSELDVTSKGFIKRDQQGTVNKYNYNYWSSPVGPINATTNNNAYTVNAVFKNGTTTTPTNINWVSGFDGSTAPFGLARYWLYKFQNGLEYADWKRFDEIVDPILPSQGFTLKGAGAADPNNLITQNYTFVGKPYNGLINGNSVLEDNLFLVGNPYPSALDAYKFINDNINIIDGEITGELYFWQHAPENNTHFVSGYTGGYSTLTLTGGTLPAAPIGITGLGTSNKISYQYIPVGQGFFVVGKLGIVGAVPIIFNNNQRAFVKENDVDDLPAPISNTLFKMVPKKKYETAIIDHFKDNSNDVVYNNYNTKIRLGFNTANNYHRQLLIGFMDDLATDGVDRGYDGYQIDTQKNDLYFLIDNSEYTIQGVGSFDVNKSYPLGVKTDTIGNVQFVVDTAEFLPANQNIYIHDKETSIYYDITKNPATVNLSAGTYNTRFELTFQTDKALGIGENELLESMIIVYNNEIKKKLFITKNQSIDIKEVSIYNIVGQQLSTFKKLADGNTIEIPFNVQSGVYLIKIITDKGVVSKKIIKQ</sequence>
<dbReference type="SUPFAM" id="SSF49899">
    <property type="entry name" value="Concanavalin A-like lectins/glucanases"/>
    <property type="match status" value="1"/>
</dbReference>
<dbReference type="Gene3D" id="2.60.40.10">
    <property type="entry name" value="Immunoglobulins"/>
    <property type="match status" value="1"/>
</dbReference>
<dbReference type="InterPro" id="IPR006558">
    <property type="entry name" value="LamG-like"/>
</dbReference>
<feature type="domain" description="LamG-like jellyroll fold" evidence="4">
    <location>
        <begin position="807"/>
        <end position="935"/>
    </location>
</feature>
<dbReference type="RefSeq" id="WP_091207707.1">
    <property type="nucleotide sequence ID" value="NZ_FONQ01000016.1"/>
</dbReference>
<proteinExistence type="predicted"/>
<dbReference type="OrthoDB" id="2582440at2"/>
<dbReference type="GO" id="GO:0005975">
    <property type="term" value="P:carbohydrate metabolic process"/>
    <property type="evidence" value="ECO:0007669"/>
    <property type="project" value="UniProtKB-ARBA"/>
</dbReference>
<evidence type="ECO:0000259" key="4">
    <source>
        <dbReference type="SMART" id="SM00560"/>
    </source>
</evidence>
<dbReference type="Pfam" id="PF26628">
    <property type="entry name" value="DUF8202"/>
    <property type="match status" value="1"/>
</dbReference>
<evidence type="ECO:0000313" key="6">
    <source>
        <dbReference type="Proteomes" id="UP000198596"/>
    </source>
</evidence>
<gene>
    <name evidence="5" type="ORF">SAMN04488131_11672</name>
</gene>
<evidence type="ECO:0000256" key="3">
    <source>
        <dbReference type="SAM" id="SignalP"/>
    </source>
</evidence>
<evidence type="ECO:0000256" key="1">
    <source>
        <dbReference type="ARBA" id="ARBA00022729"/>
    </source>
</evidence>
<reference evidence="6" key="1">
    <citation type="submission" date="2016-10" db="EMBL/GenBank/DDBJ databases">
        <authorList>
            <person name="Varghese N."/>
            <person name="Submissions S."/>
        </authorList>
    </citation>
    <scope>NUCLEOTIDE SEQUENCE [LARGE SCALE GENOMIC DNA]</scope>
    <source>
        <strain evidence="6">CGMCC 1.9227</strain>
    </source>
</reference>
<dbReference type="InterPro" id="IPR013320">
    <property type="entry name" value="ConA-like_dom_sf"/>
</dbReference>
<feature type="signal peptide" evidence="3">
    <location>
        <begin position="1"/>
        <end position="23"/>
    </location>
</feature>
<evidence type="ECO:0000313" key="5">
    <source>
        <dbReference type="EMBL" id="SFF34815.1"/>
    </source>
</evidence>
<protein>
    <submittedName>
        <fullName evidence="5">Por secretion system C-terminal sorting domain-containing protein</fullName>
    </submittedName>
</protein>
<dbReference type="Gene3D" id="2.60.120.200">
    <property type="match status" value="1"/>
</dbReference>
<dbReference type="SMART" id="SM00560">
    <property type="entry name" value="LamGL"/>
    <property type="match status" value="1"/>
</dbReference>
<evidence type="ECO:0000256" key="2">
    <source>
        <dbReference type="ARBA" id="ARBA00023157"/>
    </source>
</evidence>
<dbReference type="InterPro" id="IPR026444">
    <property type="entry name" value="Secre_tail"/>
</dbReference>
<dbReference type="EMBL" id="FONQ01000016">
    <property type="protein sequence ID" value="SFF34815.1"/>
    <property type="molecule type" value="Genomic_DNA"/>
</dbReference>
<dbReference type="InterPro" id="IPR013783">
    <property type="entry name" value="Ig-like_fold"/>
</dbReference>
<dbReference type="NCBIfam" id="TIGR04183">
    <property type="entry name" value="Por_Secre_tail"/>
    <property type="match status" value="1"/>
</dbReference>
<name>A0A1I2HXF0_9FLAO</name>
<keyword evidence="1 3" id="KW-0732">Signal</keyword>